<dbReference type="InterPro" id="IPR051030">
    <property type="entry name" value="Vitamin_B12-ABC_binding"/>
</dbReference>
<organism evidence="2 3">
    <name type="scientific">Crocosphaera watsonii WH 0402</name>
    <dbReference type="NCBI Taxonomy" id="1284629"/>
    <lineage>
        <taxon>Bacteria</taxon>
        <taxon>Bacillati</taxon>
        <taxon>Cyanobacteriota</taxon>
        <taxon>Cyanophyceae</taxon>
        <taxon>Oscillatoriophycideae</taxon>
        <taxon>Chroococcales</taxon>
        <taxon>Aphanothecaceae</taxon>
        <taxon>Crocosphaera</taxon>
    </lineage>
</organism>
<proteinExistence type="predicted"/>
<dbReference type="InterPro" id="IPR002491">
    <property type="entry name" value="ABC_transptr_periplasmic_BD"/>
</dbReference>
<evidence type="ECO:0000313" key="2">
    <source>
        <dbReference type="EMBL" id="CCQ68451.1"/>
    </source>
</evidence>
<dbReference type="PANTHER" id="PTHR42860:SF1">
    <property type="entry name" value="VITAMIN B12-BINDING PROTEIN"/>
    <property type="match status" value="1"/>
</dbReference>
<feature type="domain" description="Fe/B12 periplasmic-binding" evidence="1">
    <location>
        <begin position="1"/>
        <end position="65"/>
    </location>
</feature>
<dbReference type="AlphaFoldDB" id="T2JTU6"/>
<dbReference type="Proteomes" id="UP000018130">
    <property type="component" value="Unassembled WGS sequence"/>
</dbReference>
<evidence type="ECO:0000259" key="1">
    <source>
        <dbReference type="PROSITE" id="PS50983"/>
    </source>
</evidence>
<reference evidence="2 3" key="1">
    <citation type="submission" date="2013-01" db="EMBL/GenBank/DDBJ databases">
        <authorList>
            <person name="Bench S."/>
        </authorList>
    </citation>
    <scope>NUCLEOTIDE SEQUENCE [LARGE SCALE GENOMIC DNA]</scope>
    <source>
        <strain evidence="2 3">WH 0402</strain>
    </source>
</reference>
<gene>
    <name evidence="2" type="ORF">CWATWH0402_4262</name>
</gene>
<sequence length="80" mass="9182">MPCGFDLERTEKEAQILRNHSDWKNLKAVKNGQVFIVDGNAYFNRPSQRLVDSTEILAEILHPSLFNYGFKGKSWKALTV</sequence>
<dbReference type="EMBL" id="CAQN01000774">
    <property type="protein sequence ID" value="CCQ68451.1"/>
    <property type="molecule type" value="Genomic_DNA"/>
</dbReference>
<dbReference type="PANTHER" id="PTHR42860">
    <property type="entry name" value="VITAMIN B12-BINDING PROTEIN"/>
    <property type="match status" value="1"/>
</dbReference>
<reference evidence="2 3" key="2">
    <citation type="submission" date="2013-09" db="EMBL/GenBank/DDBJ databases">
        <title>Whole genome comparison of six Crocosphaera watsonii strains with differing phenotypes.</title>
        <authorList>
            <person name="Bench S.R."/>
            <person name="Heller P."/>
            <person name="Frank I."/>
            <person name="Arciniega M."/>
            <person name="Shilova I.N."/>
            <person name="Zehr J.P."/>
        </authorList>
    </citation>
    <scope>NUCLEOTIDE SEQUENCE [LARGE SCALE GENOMIC DNA]</scope>
    <source>
        <strain evidence="2 3">WH 0402</strain>
    </source>
</reference>
<accession>T2JTU6</accession>
<dbReference type="Gene3D" id="3.40.50.1980">
    <property type="entry name" value="Nitrogenase molybdenum iron protein domain"/>
    <property type="match status" value="1"/>
</dbReference>
<evidence type="ECO:0000313" key="3">
    <source>
        <dbReference type="Proteomes" id="UP000018130"/>
    </source>
</evidence>
<protein>
    <submittedName>
        <fullName evidence="2">Heme ABC type transporter HtsABC, heme-binding protein</fullName>
    </submittedName>
</protein>
<dbReference type="SUPFAM" id="SSF53807">
    <property type="entry name" value="Helical backbone' metal receptor"/>
    <property type="match status" value="1"/>
</dbReference>
<dbReference type="PROSITE" id="PS50983">
    <property type="entry name" value="FE_B12_PBP"/>
    <property type="match status" value="1"/>
</dbReference>
<comment type="caution">
    <text evidence="2">The sequence shown here is derived from an EMBL/GenBank/DDBJ whole genome shotgun (WGS) entry which is preliminary data.</text>
</comment>
<name>T2JTU6_CROWT</name>